<feature type="coiled-coil region" evidence="1">
    <location>
        <begin position="47"/>
        <end position="100"/>
    </location>
</feature>
<gene>
    <name evidence="2" type="ORF">AWRI4233_LOCUS7368</name>
</gene>
<evidence type="ECO:0000313" key="2">
    <source>
        <dbReference type="EMBL" id="CAD0098544.1"/>
    </source>
</evidence>
<comment type="caution">
    <text evidence="2">The sequence shown here is derived from an EMBL/GenBank/DDBJ whole genome shotgun (WGS) entry which is preliminary data.</text>
</comment>
<organism evidence="2 3">
    <name type="scientific">Aureobasidium mustum</name>
    <dbReference type="NCBI Taxonomy" id="2773714"/>
    <lineage>
        <taxon>Eukaryota</taxon>
        <taxon>Fungi</taxon>
        <taxon>Dikarya</taxon>
        <taxon>Ascomycota</taxon>
        <taxon>Pezizomycotina</taxon>
        <taxon>Dothideomycetes</taxon>
        <taxon>Dothideomycetidae</taxon>
        <taxon>Dothideales</taxon>
        <taxon>Saccotheciaceae</taxon>
        <taxon>Aureobasidium</taxon>
    </lineage>
</organism>
<dbReference type="EMBL" id="CAIJEO010000009">
    <property type="protein sequence ID" value="CAD0098544.1"/>
    <property type="molecule type" value="Genomic_DNA"/>
</dbReference>
<protein>
    <submittedName>
        <fullName evidence="2">Uncharacterized protein</fullName>
    </submittedName>
</protein>
<name>A0A9N8K126_9PEZI</name>
<evidence type="ECO:0000256" key="1">
    <source>
        <dbReference type="SAM" id="Coils"/>
    </source>
</evidence>
<keyword evidence="1" id="KW-0175">Coiled coil</keyword>
<dbReference type="AlphaFoldDB" id="A0A9N8K126"/>
<reference evidence="2" key="1">
    <citation type="submission" date="2020-06" db="EMBL/GenBank/DDBJ databases">
        <authorList>
            <person name="Onetto C."/>
        </authorList>
    </citation>
    <scope>NUCLEOTIDE SEQUENCE</scope>
</reference>
<keyword evidence="3" id="KW-1185">Reference proteome</keyword>
<evidence type="ECO:0000313" key="3">
    <source>
        <dbReference type="Proteomes" id="UP000714618"/>
    </source>
</evidence>
<dbReference type="Proteomes" id="UP000714618">
    <property type="component" value="Unassembled WGS sequence"/>
</dbReference>
<accession>A0A9N8K126</accession>
<proteinExistence type="predicted"/>
<sequence>MPPSIAQLTDESDADLDSIETKIEKNMKDIAYLKASSDPPALEILFLTNLQSEQRNFTERLETLHESQQKLLKKLNAIKSKNYVQEIDNLRAEKQLLQQDSGILSGEDAPDTTP</sequence>
<dbReference type="OrthoDB" id="3836565at2759"/>